<gene>
    <name evidence="2" type="ORF">QBC33DRAFT_462988</name>
</gene>
<dbReference type="RefSeq" id="XP_060277838.1">
    <property type="nucleotide sequence ID" value="XM_060425103.1"/>
</dbReference>
<evidence type="ECO:0008006" key="4">
    <source>
        <dbReference type="Google" id="ProtNLM"/>
    </source>
</evidence>
<proteinExistence type="inferred from homology"/>
<accession>A0AAJ0FI06</accession>
<evidence type="ECO:0000313" key="3">
    <source>
        <dbReference type="Proteomes" id="UP001244011"/>
    </source>
</evidence>
<sequence>MELPSYDDLPVINFNGRQKRCAWGLFDKDGKKDVYGCLNKVTPHVVATAAAEVKDGVTISLNWPLRVSKQPGFGRKGLVHKVISFVNSPLQIHGFDDEVEFNTQCSSQWDALCHFYDQDIKRGYNDSNPSIQDLVQDHGEEDHSAVLPTLNHWHARGGLATRGVLIDYKAWAERKGTRYSPFSAHKITIAAIEEIARDQRVVFQRGDMFLVRTGFTEAIEAIADPEEQEEKASSPDSAGIEDSMEAVRWFWNQHFSAVAADNPGFEVMRPTKDGVPASGTTADYVLHPNFLSLLGLHIGELWDFKALSEHCQKTGRFTFMLTSMPLNFAGACGSPPNAMALF</sequence>
<evidence type="ECO:0000256" key="1">
    <source>
        <dbReference type="ARBA" id="ARBA00007865"/>
    </source>
</evidence>
<comment type="similarity">
    <text evidence="1">Belongs to the Cyclase 1 superfamily.</text>
</comment>
<dbReference type="EMBL" id="MU839059">
    <property type="protein sequence ID" value="KAK1761625.1"/>
    <property type="molecule type" value="Genomic_DNA"/>
</dbReference>
<dbReference type="GO" id="GO:0019441">
    <property type="term" value="P:L-tryptophan catabolic process to kynurenine"/>
    <property type="evidence" value="ECO:0007669"/>
    <property type="project" value="InterPro"/>
</dbReference>
<reference evidence="2" key="1">
    <citation type="submission" date="2023-06" db="EMBL/GenBank/DDBJ databases">
        <title>Genome-scale phylogeny and comparative genomics of the fungal order Sordariales.</title>
        <authorList>
            <consortium name="Lawrence Berkeley National Laboratory"/>
            <person name="Hensen N."/>
            <person name="Bonometti L."/>
            <person name="Westerberg I."/>
            <person name="Brannstrom I.O."/>
            <person name="Guillou S."/>
            <person name="Cros-Aarteil S."/>
            <person name="Calhoun S."/>
            <person name="Haridas S."/>
            <person name="Kuo A."/>
            <person name="Mondo S."/>
            <person name="Pangilinan J."/>
            <person name="Riley R."/>
            <person name="Labutti K."/>
            <person name="Andreopoulos B."/>
            <person name="Lipzen A."/>
            <person name="Chen C."/>
            <person name="Yanf M."/>
            <person name="Daum C."/>
            <person name="Ng V."/>
            <person name="Clum A."/>
            <person name="Steindorff A."/>
            <person name="Ohm R."/>
            <person name="Martin F."/>
            <person name="Silar P."/>
            <person name="Natvig D."/>
            <person name="Lalanne C."/>
            <person name="Gautier V."/>
            <person name="Ament-Velasquez S.L."/>
            <person name="Kruys A."/>
            <person name="Hutchinson M.I."/>
            <person name="Powell A.J."/>
            <person name="Barry K."/>
            <person name="Miller A.N."/>
            <person name="Grigoriev I.V."/>
            <person name="Debuchy R."/>
            <person name="Gladieux P."/>
            <person name="Thoren M.H."/>
            <person name="Johannesson H."/>
        </authorList>
    </citation>
    <scope>NUCLEOTIDE SEQUENCE</scope>
    <source>
        <strain evidence="2">8032-3</strain>
    </source>
</reference>
<organism evidence="2 3">
    <name type="scientific">Phialemonium atrogriseum</name>
    <dbReference type="NCBI Taxonomy" id="1093897"/>
    <lineage>
        <taxon>Eukaryota</taxon>
        <taxon>Fungi</taxon>
        <taxon>Dikarya</taxon>
        <taxon>Ascomycota</taxon>
        <taxon>Pezizomycotina</taxon>
        <taxon>Sordariomycetes</taxon>
        <taxon>Sordariomycetidae</taxon>
        <taxon>Cephalothecales</taxon>
        <taxon>Cephalothecaceae</taxon>
        <taxon>Phialemonium</taxon>
    </lineage>
</organism>
<dbReference type="AlphaFoldDB" id="A0AAJ0FI06"/>
<dbReference type="Gene3D" id="3.50.30.50">
    <property type="entry name" value="Putative cyclase"/>
    <property type="match status" value="1"/>
</dbReference>
<dbReference type="Proteomes" id="UP001244011">
    <property type="component" value="Unassembled WGS sequence"/>
</dbReference>
<dbReference type="GO" id="GO:0004061">
    <property type="term" value="F:arylformamidase activity"/>
    <property type="evidence" value="ECO:0007669"/>
    <property type="project" value="InterPro"/>
</dbReference>
<comment type="caution">
    <text evidence="2">The sequence shown here is derived from an EMBL/GenBank/DDBJ whole genome shotgun (WGS) entry which is preliminary data.</text>
</comment>
<dbReference type="InterPro" id="IPR037175">
    <property type="entry name" value="KFase_sf"/>
</dbReference>
<evidence type="ECO:0000313" key="2">
    <source>
        <dbReference type="EMBL" id="KAK1761625.1"/>
    </source>
</evidence>
<dbReference type="InterPro" id="IPR007325">
    <property type="entry name" value="KFase/CYL"/>
</dbReference>
<keyword evidence="3" id="KW-1185">Reference proteome</keyword>
<dbReference type="SUPFAM" id="SSF102198">
    <property type="entry name" value="Putative cyclase"/>
    <property type="match status" value="1"/>
</dbReference>
<dbReference type="GeneID" id="85308290"/>
<dbReference type="PANTHER" id="PTHR34861:SF10">
    <property type="entry name" value="CYCLASE"/>
    <property type="match status" value="1"/>
</dbReference>
<dbReference type="Pfam" id="PF04199">
    <property type="entry name" value="Cyclase"/>
    <property type="match status" value="1"/>
</dbReference>
<dbReference type="PANTHER" id="PTHR34861">
    <property type="match status" value="1"/>
</dbReference>
<protein>
    <recommendedName>
        <fullName evidence="4">Cyclase</fullName>
    </recommendedName>
</protein>
<name>A0AAJ0FI06_9PEZI</name>